<comment type="caution">
    <text evidence="2">The sequence shown here is derived from an EMBL/GenBank/DDBJ whole genome shotgun (WGS) entry which is preliminary data.</text>
</comment>
<keyword evidence="3" id="KW-1185">Reference proteome</keyword>
<evidence type="ECO:0000256" key="1">
    <source>
        <dbReference type="SAM" id="MobiDB-lite"/>
    </source>
</evidence>
<evidence type="ECO:0008006" key="4">
    <source>
        <dbReference type="Google" id="ProtNLM"/>
    </source>
</evidence>
<dbReference type="Pfam" id="PF12655">
    <property type="entry name" value="CDIF630_02480-like"/>
    <property type="match status" value="1"/>
</dbReference>
<proteinExistence type="predicted"/>
<organism evidence="2 3">
    <name type="scientific">Fusibacter tunisiensis</name>
    <dbReference type="NCBI Taxonomy" id="1008308"/>
    <lineage>
        <taxon>Bacteria</taxon>
        <taxon>Bacillati</taxon>
        <taxon>Bacillota</taxon>
        <taxon>Clostridia</taxon>
        <taxon>Eubacteriales</taxon>
        <taxon>Eubacteriales Family XII. Incertae Sedis</taxon>
        <taxon>Fusibacter</taxon>
    </lineage>
</organism>
<protein>
    <recommendedName>
        <fullName evidence="4">DUF3787 domain-containing protein</fullName>
    </recommendedName>
</protein>
<reference evidence="2 3" key="1">
    <citation type="submission" date="2021-01" db="EMBL/GenBank/DDBJ databases">
        <title>Genomic Encyclopedia of Type Strains, Phase IV (KMG-IV): sequencing the most valuable type-strain genomes for metagenomic binning, comparative biology and taxonomic classification.</title>
        <authorList>
            <person name="Goeker M."/>
        </authorList>
    </citation>
    <scope>NUCLEOTIDE SEQUENCE [LARGE SCALE GENOMIC DNA]</scope>
    <source>
        <strain evidence="2 3">DSM 24436</strain>
    </source>
</reference>
<feature type="region of interest" description="Disordered" evidence="1">
    <location>
        <begin position="24"/>
        <end position="50"/>
    </location>
</feature>
<evidence type="ECO:0000313" key="3">
    <source>
        <dbReference type="Proteomes" id="UP000767854"/>
    </source>
</evidence>
<dbReference type="RefSeq" id="WP_204662563.1">
    <property type="nucleotide sequence ID" value="NZ_JAFBDT010000004.1"/>
</dbReference>
<sequence length="50" mass="5681">MDKSQKVEKLGSSKTEAWADTKTLEKESKVNIPSQTAVEDAKEWVEENEK</sequence>
<gene>
    <name evidence="2" type="ORF">JOC49_000773</name>
</gene>
<accession>A0ABS2MPC6</accession>
<dbReference type="InterPro" id="IPR024209">
    <property type="entry name" value="CDIF630_02480-like"/>
</dbReference>
<dbReference type="Proteomes" id="UP000767854">
    <property type="component" value="Unassembled WGS sequence"/>
</dbReference>
<dbReference type="EMBL" id="JAFBDT010000004">
    <property type="protein sequence ID" value="MBM7561253.1"/>
    <property type="molecule type" value="Genomic_DNA"/>
</dbReference>
<evidence type="ECO:0000313" key="2">
    <source>
        <dbReference type="EMBL" id="MBM7561253.1"/>
    </source>
</evidence>
<name>A0ABS2MPC6_9FIRM</name>
<feature type="compositionally biased region" description="Basic and acidic residues" evidence="1">
    <location>
        <begin position="39"/>
        <end position="50"/>
    </location>
</feature>